<evidence type="ECO:0000313" key="1">
    <source>
        <dbReference type="EMBL" id="KMQ74662.1"/>
    </source>
</evidence>
<reference evidence="1 2" key="1">
    <citation type="submission" date="2015-06" db="EMBL/GenBank/DDBJ databases">
        <title>Marinobacter subterrani, a genetically tractable neutrophilic iron-oxidizing strain isolated from the Soudan Iron Mine.</title>
        <authorList>
            <person name="Bonis B.M."/>
            <person name="Gralnick J.A."/>
        </authorList>
    </citation>
    <scope>NUCLEOTIDE SEQUENCE [LARGE SCALE GENOMIC DNA]</scope>
    <source>
        <strain evidence="1 2">JG233</strain>
    </source>
</reference>
<dbReference type="STRING" id="1658765.Msub_10849"/>
<accession>A0A0J7J907</accession>
<dbReference type="AlphaFoldDB" id="A0A0J7J907"/>
<dbReference type="PATRIC" id="fig|1658765.3.peg.843"/>
<dbReference type="RefSeq" id="WP_048494840.1">
    <property type="nucleotide sequence ID" value="NZ_LFBU01000001.1"/>
</dbReference>
<keyword evidence="2" id="KW-1185">Reference proteome</keyword>
<dbReference type="EMBL" id="LFBU01000001">
    <property type="protein sequence ID" value="KMQ74662.1"/>
    <property type="molecule type" value="Genomic_DNA"/>
</dbReference>
<proteinExistence type="predicted"/>
<organism evidence="1 2">
    <name type="scientific">Marinobacter subterrani</name>
    <dbReference type="NCBI Taxonomy" id="1658765"/>
    <lineage>
        <taxon>Bacteria</taxon>
        <taxon>Pseudomonadati</taxon>
        <taxon>Pseudomonadota</taxon>
        <taxon>Gammaproteobacteria</taxon>
        <taxon>Pseudomonadales</taxon>
        <taxon>Marinobacteraceae</taxon>
        <taxon>Marinobacter</taxon>
    </lineage>
</organism>
<gene>
    <name evidence="1" type="ORF">Msub_10849</name>
</gene>
<comment type="caution">
    <text evidence="1">The sequence shown here is derived from an EMBL/GenBank/DDBJ whole genome shotgun (WGS) entry which is preliminary data.</text>
</comment>
<dbReference type="Proteomes" id="UP000036102">
    <property type="component" value="Unassembled WGS sequence"/>
</dbReference>
<sequence>MIASPYIIHRRPVRKVAAEGRDQWARLTPNTFTAEFRKTRDKCKCFENMPRQHRPTFHEIQALGS</sequence>
<protein>
    <submittedName>
        <fullName evidence="1">Uncharacterized protein</fullName>
    </submittedName>
</protein>
<name>A0A0J7J907_9GAMM</name>
<evidence type="ECO:0000313" key="2">
    <source>
        <dbReference type="Proteomes" id="UP000036102"/>
    </source>
</evidence>